<organism evidence="2 3">
    <name type="scientific">Cherax quadricarinatus</name>
    <name type="common">Australian red claw crayfish</name>
    <dbReference type="NCBI Taxonomy" id="27406"/>
    <lineage>
        <taxon>Eukaryota</taxon>
        <taxon>Metazoa</taxon>
        <taxon>Ecdysozoa</taxon>
        <taxon>Arthropoda</taxon>
        <taxon>Crustacea</taxon>
        <taxon>Multicrustacea</taxon>
        <taxon>Malacostraca</taxon>
        <taxon>Eumalacostraca</taxon>
        <taxon>Eucarida</taxon>
        <taxon>Decapoda</taxon>
        <taxon>Pleocyemata</taxon>
        <taxon>Astacidea</taxon>
        <taxon>Parastacoidea</taxon>
        <taxon>Parastacidae</taxon>
        <taxon>Cherax</taxon>
    </lineage>
</organism>
<proteinExistence type="predicted"/>
<sequence>GYWKDSSFQQPLTPRANCNKIFGIAKPYNSGSRLAVPPSPRVAFHHEGSSGTEVQPSPRVTLRPLRQDGSTSMEVPPSPQITLRKDGSIRAVLPSPSVTLGQDSSIKMSVPPSPLVTLRQNGRGHDFPEDYDFTSSQVRGSRSSQFPFTQEVKKVAYQKVPGRGGQTQLIFQPI</sequence>
<reference evidence="2 3" key="1">
    <citation type="journal article" date="2024" name="BMC Genomics">
        <title>Genome assembly of redclaw crayfish (Cherax quadricarinatus) provides insights into its immune adaptation and hypoxia tolerance.</title>
        <authorList>
            <person name="Liu Z."/>
            <person name="Zheng J."/>
            <person name="Li H."/>
            <person name="Fang K."/>
            <person name="Wang S."/>
            <person name="He J."/>
            <person name="Zhou D."/>
            <person name="Weng S."/>
            <person name="Chi M."/>
            <person name="Gu Z."/>
            <person name="He J."/>
            <person name="Li F."/>
            <person name="Wang M."/>
        </authorList>
    </citation>
    <scope>NUCLEOTIDE SEQUENCE [LARGE SCALE GENOMIC DNA]</scope>
    <source>
        <strain evidence="2">ZL_2023a</strain>
    </source>
</reference>
<name>A0AAW0W961_CHEQU</name>
<protein>
    <submittedName>
        <fullName evidence="2">Uncharacterized protein</fullName>
    </submittedName>
</protein>
<evidence type="ECO:0000256" key="1">
    <source>
        <dbReference type="SAM" id="MobiDB-lite"/>
    </source>
</evidence>
<evidence type="ECO:0000313" key="3">
    <source>
        <dbReference type="Proteomes" id="UP001445076"/>
    </source>
</evidence>
<dbReference type="AlphaFoldDB" id="A0AAW0W961"/>
<comment type="caution">
    <text evidence="2">The sequence shown here is derived from an EMBL/GenBank/DDBJ whole genome shotgun (WGS) entry which is preliminary data.</text>
</comment>
<keyword evidence="3" id="KW-1185">Reference proteome</keyword>
<dbReference type="EMBL" id="JARKIK010000078">
    <property type="protein sequence ID" value="KAK8726836.1"/>
    <property type="molecule type" value="Genomic_DNA"/>
</dbReference>
<feature type="region of interest" description="Disordered" evidence="1">
    <location>
        <begin position="29"/>
        <end position="85"/>
    </location>
</feature>
<feature type="non-terminal residue" evidence="2">
    <location>
        <position position="1"/>
    </location>
</feature>
<accession>A0AAW0W961</accession>
<evidence type="ECO:0000313" key="2">
    <source>
        <dbReference type="EMBL" id="KAK8726836.1"/>
    </source>
</evidence>
<dbReference type="Proteomes" id="UP001445076">
    <property type="component" value="Unassembled WGS sequence"/>
</dbReference>
<gene>
    <name evidence="2" type="ORF">OTU49_010084</name>
</gene>